<proteinExistence type="predicted"/>
<dbReference type="OrthoDB" id="9798416at2"/>
<dbReference type="STRING" id="1527607.SAMN05428957_106200"/>
<evidence type="ECO:0000313" key="1">
    <source>
        <dbReference type="EMBL" id="SDM48425.1"/>
    </source>
</evidence>
<accession>A0A1G9TMS6</accession>
<dbReference type="NCBIfam" id="TIGR02684">
    <property type="entry name" value="dnstrm_HI1420"/>
    <property type="match status" value="1"/>
</dbReference>
<dbReference type="Proteomes" id="UP000198552">
    <property type="component" value="Unassembled WGS sequence"/>
</dbReference>
<keyword evidence="2" id="KW-1185">Reference proteome</keyword>
<dbReference type="SUPFAM" id="SSF47413">
    <property type="entry name" value="lambda repressor-like DNA-binding domains"/>
    <property type="match status" value="1"/>
</dbReference>
<dbReference type="Pfam" id="PF21716">
    <property type="entry name" value="dnstrm_HI1420"/>
    <property type="match status" value="1"/>
</dbReference>
<reference evidence="2" key="1">
    <citation type="submission" date="2016-10" db="EMBL/GenBank/DDBJ databases">
        <authorList>
            <person name="Varghese N."/>
            <person name="Submissions S."/>
        </authorList>
    </citation>
    <scope>NUCLEOTIDE SEQUENCE [LARGE SCALE GENOMIC DNA]</scope>
    <source>
        <strain evidence="2">EPL6</strain>
    </source>
</reference>
<dbReference type="InterPro" id="IPR014057">
    <property type="entry name" value="HI1420"/>
</dbReference>
<organism evidence="1 2">
    <name type="scientific">Oryzisolibacter propanilivorax</name>
    <dbReference type="NCBI Taxonomy" id="1527607"/>
    <lineage>
        <taxon>Bacteria</taxon>
        <taxon>Pseudomonadati</taxon>
        <taxon>Pseudomonadota</taxon>
        <taxon>Betaproteobacteria</taxon>
        <taxon>Burkholderiales</taxon>
        <taxon>Comamonadaceae</taxon>
        <taxon>Oryzisolibacter</taxon>
    </lineage>
</organism>
<dbReference type="PANTHER" id="PTHR40275">
    <property type="entry name" value="SSL7038 PROTEIN"/>
    <property type="match status" value="1"/>
</dbReference>
<sequence length="99" mass="10769">MNAPRDTSYTAWLTESLQDPQEAAAYIEAAIELEDPAALLLAQRHVAKAHGMAEVARRAEVGEKSLFRALSENGNPTIDTLHKVLHAMGLRLSVTPIHA</sequence>
<dbReference type="AlphaFoldDB" id="A0A1G9TMS6"/>
<dbReference type="RefSeq" id="WP_091570364.1">
    <property type="nucleotide sequence ID" value="NZ_FNHP01000006.1"/>
</dbReference>
<dbReference type="EMBL" id="FNHP01000006">
    <property type="protein sequence ID" value="SDM48425.1"/>
    <property type="molecule type" value="Genomic_DNA"/>
</dbReference>
<protein>
    <submittedName>
        <fullName evidence="1">Probable addiction module antidote protein</fullName>
    </submittedName>
</protein>
<gene>
    <name evidence="1" type="ORF">SAMN05428957_106200</name>
</gene>
<dbReference type="GO" id="GO:0003677">
    <property type="term" value="F:DNA binding"/>
    <property type="evidence" value="ECO:0007669"/>
    <property type="project" value="InterPro"/>
</dbReference>
<dbReference type="InterPro" id="IPR010982">
    <property type="entry name" value="Lambda_DNA-bd_dom_sf"/>
</dbReference>
<evidence type="ECO:0000313" key="2">
    <source>
        <dbReference type="Proteomes" id="UP000198552"/>
    </source>
</evidence>
<name>A0A1G9TMS6_9BURK</name>
<dbReference type="PANTHER" id="PTHR40275:SF1">
    <property type="entry name" value="SSL7038 PROTEIN"/>
    <property type="match status" value="1"/>
</dbReference>